<organism evidence="3 4">
    <name type="scientific">Variovorax ginsengisoli</name>
    <dbReference type="NCBI Taxonomy" id="363844"/>
    <lineage>
        <taxon>Bacteria</taxon>
        <taxon>Pseudomonadati</taxon>
        <taxon>Pseudomonadota</taxon>
        <taxon>Betaproteobacteria</taxon>
        <taxon>Burkholderiales</taxon>
        <taxon>Comamonadaceae</taxon>
        <taxon>Variovorax</taxon>
    </lineage>
</organism>
<dbReference type="Gene3D" id="3.40.190.150">
    <property type="entry name" value="Bordetella uptake gene, domain 1"/>
    <property type="match status" value="1"/>
</dbReference>
<keyword evidence="2" id="KW-0732">Signal</keyword>
<dbReference type="SUPFAM" id="SSF53850">
    <property type="entry name" value="Periplasmic binding protein-like II"/>
    <property type="match status" value="1"/>
</dbReference>
<evidence type="ECO:0000256" key="1">
    <source>
        <dbReference type="ARBA" id="ARBA00006987"/>
    </source>
</evidence>
<dbReference type="Pfam" id="PF03401">
    <property type="entry name" value="TctC"/>
    <property type="match status" value="1"/>
</dbReference>
<reference evidence="3" key="1">
    <citation type="submission" date="2023-06" db="EMBL/GenBank/DDBJ databases">
        <authorList>
            <person name="Jiang Y."/>
            <person name="Liu Q."/>
        </authorList>
    </citation>
    <scope>NUCLEOTIDE SEQUENCE</scope>
    <source>
        <strain evidence="3">CGMCC 1.12090</strain>
    </source>
</reference>
<dbReference type="PANTHER" id="PTHR42928:SF5">
    <property type="entry name" value="BLR1237 PROTEIN"/>
    <property type="match status" value="1"/>
</dbReference>
<dbReference type="InterPro" id="IPR042100">
    <property type="entry name" value="Bug_dom1"/>
</dbReference>
<evidence type="ECO:0000313" key="3">
    <source>
        <dbReference type="EMBL" id="MDO1534064.1"/>
    </source>
</evidence>
<dbReference type="EMBL" id="JAUKVY010000012">
    <property type="protein sequence ID" value="MDO1534064.1"/>
    <property type="molecule type" value="Genomic_DNA"/>
</dbReference>
<sequence length="320" mass="33558">MNYFRRAALCVALACATTAGMAETWPSKPIRMIVGFPPGGGADIVARVVGAELGKSLGQSVVIDNRGGANGVIGTQELAKAAPDGYTLMLTISSHVTNALLYPKAPYDAMKDFAPVSLVASSPFVLVVNPQLPVNNVAELVALAKAQPGRINYGSPGNGSTQHLFHALMNLSAGIDMTHVPYRGGAPMANDLLAGLVQVGFTTPLFSQPLLQQGRLKALAVTSKRPIAQLPNVPPIGDTLRGYEAEVWYGVIAPAGAPRAVIDRLSAEIARIVHAPAVRDKLVAQAAEPIGSTPDQFAAVMESELKKWSAVIRQTGVRAE</sequence>
<feature type="signal peptide" evidence="2">
    <location>
        <begin position="1"/>
        <end position="22"/>
    </location>
</feature>
<dbReference type="InterPro" id="IPR005064">
    <property type="entry name" value="BUG"/>
</dbReference>
<dbReference type="PIRSF" id="PIRSF017082">
    <property type="entry name" value="YflP"/>
    <property type="match status" value="1"/>
</dbReference>
<name>A0ABT8S713_9BURK</name>
<accession>A0ABT8S713</accession>
<keyword evidence="4" id="KW-1185">Reference proteome</keyword>
<dbReference type="CDD" id="cd13578">
    <property type="entry name" value="PBP2_Bug27"/>
    <property type="match status" value="1"/>
</dbReference>
<evidence type="ECO:0000313" key="4">
    <source>
        <dbReference type="Proteomes" id="UP001169027"/>
    </source>
</evidence>
<dbReference type="RefSeq" id="WP_301811280.1">
    <property type="nucleotide sequence ID" value="NZ_JAUJZH010000012.1"/>
</dbReference>
<dbReference type="Gene3D" id="3.40.190.10">
    <property type="entry name" value="Periplasmic binding protein-like II"/>
    <property type="match status" value="1"/>
</dbReference>
<comment type="similarity">
    <text evidence="1">Belongs to the UPF0065 (bug) family.</text>
</comment>
<gene>
    <name evidence="3" type="ORF">Q2T77_17390</name>
</gene>
<evidence type="ECO:0000256" key="2">
    <source>
        <dbReference type="SAM" id="SignalP"/>
    </source>
</evidence>
<dbReference type="PANTHER" id="PTHR42928">
    <property type="entry name" value="TRICARBOXYLATE-BINDING PROTEIN"/>
    <property type="match status" value="1"/>
</dbReference>
<dbReference type="Proteomes" id="UP001169027">
    <property type="component" value="Unassembled WGS sequence"/>
</dbReference>
<feature type="chain" id="PRO_5046077224" evidence="2">
    <location>
        <begin position="23"/>
        <end position="320"/>
    </location>
</feature>
<proteinExistence type="inferred from homology"/>
<protein>
    <submittedName>
        <fullName evidence="3">Tripartite tricarboxylate transporter substrate binding protein</fullName>
    </submittedName>
</protein>
<comment type="caution">
    <text evidence="3">The sequence shown here is derived from an EMBL/GenBank/DDBJ whole genome shotgun (WGS) entry which is preliminary data.</text>
</comment>